<evidence type="ECO:0000256" key="4">
    <source>
        <dbReference type="ARBA" id="ARBA00023157"/>
    </source>
</evidence>
<reference evidence="6" key="1">
    <citation type="journal article" date="2023" name="Plant J.">
        <title>The genome of the king protea, Protea cynaroides.</title>
        <authorList>
            <person name="Chang J."/>
            <person name="Duong T.A."/>
            <person name="Schoeman C."/>
            <person name="Ma X."/>
            <person name="Roodt D."/>
            <person name="Barker N."/>
            <person name="Li Z."/>
            <person name="Van de Peer Y."/>
            <person name="Mizrachi E."/>
        </authorList>
    </citation>
    <scope>NUCLEOTIDE SEQUENCE</scope>
    <source>
        <tissue evidence="6">Young leaves</tissue>
    </source>
</reference>
<dbReference type="AlphaFoldDB" id="A0A9Q0KFE4"/>
<keyword evidence="2" id="KW-0372">Hormone</keyword>
<dbReference type="GO" id="GO:0019722">
    <property type="term" value="P:calcium-mediated signaling"/>
    <property type="evidence" value="ECO:0007669"/>
    <property type="project" value="TreeGrafter"/>
</dbReference>
<dbReference type="GO" id="GO:0005179">
    <property type="term" value="F:hormone activity"/>
    <property type="evidence" value="ECO:0007669"/>
    <property type="project" value="UniProtKB-KW"/>
</dbReference>
<feature type="chain" id="PRO_5040373162" evidence="5">
    <location>
        <begin position="20"/>
        <end position="125"/>
    </location>
</feature>
<keyword evidence="7" id="KW-1185">Reference proteome</keyword>
<evidence type="ECO:0000256" key="3">
    <source>
        <dbReference type="ARBA" id="ARBA00022729"/>
    </source>
</evidence>
<keyword evidence="3 5" id="KW-0732">Signal</keyword>
<dbReference type="Proteomes" id="UP001141806">
    <property type="component" value="Unassembled WGS sequence"/>
</dbReference>
<accession>A0A9Q0KFE4</accession>
<dbReference type="EMBL" id="JAMYWD010000006">
    <property type="protein sequence ID" value="KAJ4969425.1"/>
    <property type="molecule type" value="Genomic_DNA"/>
</dbReference>
<name>A0A9Q0KFE4_9MAGN</name>
<dbReference type="PANTHER" id="PTHR33136:SF36">
    <property type="entry name" value="PROTEIN RALF-LIKE 31"/>
    <property type="match status" value="1"/>
</dbReference>
<comment type="caution">
    <text evidence="6">The sequence shown here is derived from an EMBL/GenBank/DDBJ whole genome shotgun (WGS) entry which is preliminary data.</text>
</comment>
<comment type="similarity">
    <text evidence="1">Belongs to the plant rapid alkalinization factor (RALF) family.</text>
</comment>
<evidence type="ECO:0000256" key="2">
    <source>
        <dbReference type="ARBA" id="ARBA00022702"/>
    </source>
</evidence>
<proteinExistence type="inferred from homology"/>
<evidence type="ECO:0000313" key="7">
    <source>
        <dbReference type="Proteomes" id="UP001141806"/>
    </source>
</evidence>
<feature type="signal peptide" evidence="5">
    <location>
        <begin position="1"/>
        <end position="19"/>
    </location>
</feature>
<evidence type="ECO:0000256" key="1">
    <source>
        <dbReference type="ARBA" id="ARBA00009178"/>
    </source>
</evidence>
<protein>
    <submittedName>
        <fullName evidence="6">Uncharacterized protein</fullName>
    </submittedName>
</protein>
<dbReference type="Pfam" id="PF05498">
    <property type="entry name" value="RALF"/>
    <property type="match status" value="1"/>
</dbReference>
<dbReference type="GO" id="GO:0009506">
    <property type="term" value="C:plasmodesma"/>
    <property type="evidence" value="ECO:0007669"/>
    <property type="project" value="TreeGrafter"/>
</dbReference>
<evidence type="ECO:0000256" key="5">
    <source>
        <dbReference type="SAM" id="SignalP"/>
    </source>
</evidence>
<dbReference type="PANTHER" id="PTHR33136">
    <property type="entry name" value="RAPID ALKALINIZATION FACTOR-LIKE"/>
    <property type="match status" value="1"/>
</dbReference>
<dbReference type="InterPro" id="IPR008801">
    <property type="entry name" value="RALF"/>
</dbReference>
<gene>
    <name evidence="6" type="ORF">NE237_016126</name>
</gene>
<organism evidence="6 7">
    <name type="scientific">Protea cynaroides</name>
    <dbReference type="NCBI Taxonomy" id="273540"/>
    <lineage>
        <taxon>Eukaryota</taxon>
        <taxon>Viridiplantae</taxon>
        <taxon>Streptophyta</taxon>
        <taxon>Embryophyta</taxon>
        <taxon>Tracheophyta</taxon>
        <taxon>Spermatophyta</taxon>
        <taxon>Magnoliopsida</taxon>
        <taxon>Proteales</taxon>
        <taxon>Proteaceae</taxon>
        <taxon>Protea</taxon>
    </lineage>
</organism>
<evidence type="ECO:0000313" key="6">
    <source>
        <dbReference type="EMBL" id="KAJ4969425.1"/>
    </source>
</evidence>
<dbReference type="OrthoDB" id="1906275at2759"/>
<keyword evidence="4" id="KW-1015">Disulfide bond</keyword>
<sequence length="125" mass="14532">MKKLYYFILLLLESHFLVCYSVQVLGSNSFRNTELNVMPKRVCSGTIVECLSATETEMEMDSETNRRVLAMQTRYISYETLRKDMIPCDRPGASYYDCHALTKANPYSRGCEVITRCDRDIHQRP</sequence>